<dbReference type="GO" id="GO:0005634">
    <property type="term" value="C:nucleus"/>
    <property type="evidence" value="ECO:0007669"/>
    <property type="project" value="TreeGrafter"/>
</dbReference>
<accession>A0AAW1WDC9</accession>
<name>A0AAW1WDC9_RUBAR</name>
<dbReference type="AlphaFoldDB" id="A0AAW1WDC9"/>
<evidence type="ECO:0000313" key="3">
    <source>
        <dbReference type="EMBL" id="KAK9921524.1"/>
    </source>
</evidence>
<proteinExistence type="predicted"/>
<dbReference type="InterPro" id="IPR039607">
    <property type="entry name" value="VQ_8/17/18/20/21/25"/>
</dbReference>
<dbReference type="InterPro" id="IPR008889">
    <property type="entry name" value="VQ"/>
</dbReference>
<sequence length="122" mass="13523">MSYYCSVENSSNKPTNFITRPQLKLQGPRPAALTVSKSSKKAMAKKKPNPSNPVIVYLISPKIIHVQPEEFMGLVQRLTGNDHQGPRRVNHIVANSQSCSNSSTSGLSQGDQYFIESHANRR</sequence>
<evidence type="ECO:0000256" key="1">
    <source>
        <dbReference type="SAM" id="MobiDB-lite"/>
    </source>
</evidence>
<dbReference type="Proteomes" id="UP001457282">
    <property type="component" value="Unassembled WGS sequence"/>
</dbReference>
<dbReference type="PANTHER" id="PTHR33143">
    <property type="entry name" value="F16F4.1 PROTEIN-RELATED"/>
    <property type="match status" value="1"/>
</dbReference>
<evidence type="ECO:0000259" key="2">
    <source>
        <dbReference type="Pfam" id="PF05678"/>
    </source>
</evidence>
<dbReference type="EMBL" id="JBEDUW010000006">
    <property type="protein sequence ID" value="KAK9921524.1"/>
    <property type="molecule type" value="Genomic_DNA"/>
</dbReference>
<organism evidence="3 4">
    <name type="scientific">Rubus argutus</name>
    <name type="common">Southern blackberry</name>
    <dbReference type="NCBI Taxonomy" id="59490"/>
    <lineage>
        <taxon>Eukaryota</taxon>
        <taxon>Viridiplantae</taxon>
        <taxon>Streptophyta</taxon>
        <taxon>Embryophyta</taxon>
        <taxon>Tracheophyta</taxon>
        <taxon>Spermatophyta</taxon>
        <taxon>Magnoliopsida</taxon>
        <taxon>eudicotyledons</taxon>
        <taxon>Gunneridae</taxon>
        <taxon>Pentapetalae</taxon>
        <taxon>rosids</taxon>
        <taxon>fabids</taxon>
        <taxon>Rosales</taxon>
        <taxon>Rosaceae</taxon>
        <taxon>Rosoideae</taxon>
        <taxon>Rosoideae incertae sedis</taxon>
        <taxon>Rubus</taxon>
    </lineage>
</organism>
<keyword evidence="4" id="KW-1185">Reference proteome</keyword>
<feature type="compositionally biased region" description="Low complexity" evidence="1">
    <location>
        <begin position="96"/>
        <end position="108"/>
    </location>
</feature>
<reference evidence="3 4" key="1">
    <citation type="journal article" date="2023" name="G3 (Bethesda)">
        <title>A chromosome-length genome assembly and annotation of blackberry (Rubus argutus, cv. 'Hillquist').</title>
        <authorList>
            <person name="Bruna T."/>
            <person name="Aryal R."/>
            <person name="Dudchenko O."/>
            <person name="Sargent D.J."/>
            <person name="Mead D."/>
            <person name="Buti M."/>
            <person name="Cavallini A."/>
            <person name="Hytonen T."/>
            <person name="Andres J."/>
            <person name="Pham M."/>
            <person name="Weisz D."/>
            <person name="Mascagni F."/>
            <person name="Usai G."/>
            <person name="Natali L."/>
            <person name="Bassil N."/>
            <person name="Fernandez G.E."/>
            <person name="Lomsadze A."/>
            <person name="Armour M."/>
            <person name="Olukolu B."/>
            <person name="Poorten T."/>
            <person name="Britton C."/>
            <person name="Davik J."/>
            <person name="Ashrafi H."/>
            <person name="Aiden E.L."/>
            <person name="Borodovsky M."/>
            <person name="Worthington M."/>
        </authorList>
    </citation>
    <scope>NUCLEOTIDE SEQUENCE [LARGE SCALE GENOMIC DNA]</scope>
    <source>
        <strain evidence="3">PI 553951</strain>
    </source>
</reference>
<feature type="domain" description="VQ" evidence="2">
    <location>
        <begin position="59"/>
        <end position="83"/>
    </location>
</feature>
<feature type="region of interest" description="Disordered" evidence="1">
    <location>
        <begin position="96"/>
        <end position="122"/>
    </location>
</feature>
<dbReference type="Pfam" id="PF05678">
    <property type="entry name" value="VQ"/>
    <property type="match status" value="1"/>
</dbReference>
<dbReference type="PANTHER" id="PTHR33143:SF63">
    <property type="entry name" value="F16F4.1 PROTEIN"/>
    <property type="match status" value="1"/>
</dbReference>
<comment type="caution">
    <text evidence="3">The sequence shown here is derived from an EMBL/GenBank/DDBJ whole genome shotgun (WGS) entry which is preliminary data.</text>
</comment>
<evidence type="ECO:0000313" key="4">
    <source>
        <dbReference type="Proteomes" id="UP001457282"/>
    </source>
</evidence>
<gene>
    <name evidence="3" type="ORF">M0R45_030031</name>
</gene>
<protein>
    <recommendedName>
        <fullName evidence="2">VQ domain-containing protein</fullName>
    </recommendedName>
</protein>